<gene>
    <name evidence="4" type="ORF">CUC15_03060</name>
</gene>
<evidence type="ECO:0000256" key="1">
    <source>
        <dbReference type="SAM" id="MobiDB-lite"/>
    </source>
</evidence>
<feature type="region of interest" description="Disordered" evidence="1">
    <location>
        <begin position="96"/>
        <end position="142"/>
    </location>
</feature>
<evidence type="ECO:0000313" key="5">
    <source>
        <dbReference type="Proteomes" id="UP000253908"/>
    </source>
</evidence>
<protein>
    <recommendedName>
        <fullName evidence="3">PepSY domain-containing protein</fullName>
    </recommendedName>
</protein>
<dbReference type="RefSeq" id="WP_114915313.1">
    <property type="nucleotide sequence ID" value="NZ_CP024848.1"/>
</dbReference>
<dbReference type="InterPro" id="IPR025711">
    <property type="entry name" value="PepSY"/>
</dbReference>
<dbReference type="Pfam" id="PF03413">
    <property type="entry name" value="PepSY"/>
    <property type="match status" value="2"/>
</dbReference>
<dbReference type="Gene3D" id="3.10.450.40">
    <property type="match status" value="2"/>
</dbReference>
<evidence type="ECO:0000313" key="4">
    <source>
        <dbReference type="EMBL" id="AXI08020.1"/>
    </source>
</evidence>
<name>A0A345PDE0_9BACI</name>
<dbReference type="AlphaFoldDB" id="A0A345PDE0"/>
<dbReference type="Proteomes" id="UP000253908">
    <property type="component" value="Chromosome"/>
</dbReference>
<dbReference type="EMBL" id="CP024848">
    <property type="protein sequence ID" value="AXI08020.1"/>
    <property type="molecule type" value="Genomic_DNA"/>
</dbReference>
<evidence type="ECO:0000259" key="3">
    <source>
        <dbReference type="Pfam" id="PF03413"/>
    </source>
</evidence>
<dbReference type="KEGG" id="ocn:CUC15_03060"/>
<proteinExistence type="predicted"/>
<keyword evidence="2" id="KW-0812">Transmembrane</keyword>
<keyword evidence="5" id="KW-1185">Reference proteome</keyword>
<feature type="compositionally biased region" description="Basic and acidic residues" evidence="1">
    <location>
        <begin position="111"/>
        <end position="137"/>
    </location>
</feature>
<feature type="domain" description="PepSY" evidence="3">
    <location>
        <begin position="33"/>
        <end position="90"/>
    </location>
</feature>
<organism evidence="4 5">
    <name type="scientific">Oceanobacillus zhaokaii</name>
    <dbReference type="NCBI Taxonomy" id="2052660"/>
    <lineage>
        <taxon>Bacteria</taxon>
        <taxon>Bacillati</taxon>
        <taxon>Bacillota</taxon>
        <taxon>Bacilli</taxon>
        <taxon>Bacillales</taxon>
        <taxon>Bacillaceae</taxon>
        <taxon>Oceanobacillus</taxon>
    </lineage>
</organism>
<sequence length="207" mass="22876">MTKKLGIIIASFVVIIIVGISIFLWSGSSKEPKLSAAEIRGLVESQYPGKVSEPALVADEDGAIYEVTSNNGDKSYDIRMDGNTGEVLAIDMKDNAAETTKKDESAEEEQNATKENYESEDTNKEELTESQESKQQDASKAVISQEEAKNIALQQFNGTFEQIELDEDDGRLSYEIEMKNETGEAEILIDAYTGEVILLDIEMDDED</sequence>
<reference evidence="5" key="1">
    <citation type="submission" date="2017-11" db="EMBL/GenBank/DDBJ databases">
        <authorList>
            <person name="Zhu W."/>
        </authorList>
    </citation>
    <scope>NUCLEOTIDE SEQUENCE [LARGE SCALE GENOMIC DNA]</scope>
    <source>
        <strain evidence="5">160</strain>
    </source>
</reference>
<keyword evidence="2" id="KW-1133">Transmembrane helix</keyword>
<dbReference type="OrthoDB" id="5361545at2"/>
<accession>A0A345PDE0</accession>
<evidence type="ECO:0000256" key="2">
    <source>
        <dbReference type="SAM" id="Phobius"/>
    </source>
</evidence>
<feature type="domain" description="PepSY" evidence="3">
    <location>
        <begin position="143"/>
        <end position="197"/>
    </location>
</feature>
<feature type="transmembrane region" description="Helical" evidence="2">
    <location>
        <begin position="6"/>
        <end position="25"/>
    </location>
</feature>
<keyword evidence="2" id="KW-0472">Membrane</keyword>